<feature type="region of interest" description="Disordered" evidence="3">
    <location>
        <begin position="171"/>
        <end position="191"/>
    </location>
</feature>
<name>A0ABY4YHV3_9MICO</name>
<evidence type="ECO:0000259" key="5">
    <source>
        <dbReference type="Pfam" id="PF13439"/>
    </source>
</evidence>
<dbReference type="EMBL" id="CP099490">
    <property type="protein sequence ID" value="USQ76116.1"/>
    <property type="molecule type" value="Genomic_DNA"/>
</dbReference>
<dbReference type="Pfam" id="PF00534">
    <property type="entry name" value="Glycos_transf_1"/>
    <property type="match status" value="1"/>
</dbReference>
<sequence>MTGARASLRVTFLATVLTPRHGMEHALLRLATALAEHHTVEILVLHDPGPVDAPTVTVTSLDRGTESRTRRALRQRLRAARQQEVVVVTGVWAGAQLLLATPWAFRSAVAWEHSLTPQRLASGRRFRLRAETVARCYRLCAGTVSVSPVVATLLDERWRVDSTVIPNLLDLPERSPGHRRHDREATTVEQSDDRGPVRLLALGEAKPVKNYDVLIRALPLLDVDWRLTLAGGGTQQLELRALADSLGVGDRIEWLGFVADPTPLLIGSDLLVHPSASETFGYVLLEAAEQWLPVVATDAPVMNRLVPAVVPGTLTTADPPSLAEAIVSTLARSPQVASDLVAADETRRREFDRAKVLAAWEGVLHG</sequence>
<dbReference type="InterPro" id="IPR001296">
    <property type="entry name" value="Glyco_trans_1"/>
</dbReference>
<dbReference type="PANTHER" id="PTHR12526:SF635">
    <property type="entry name" value="GLYCOSYL TRANSFERASE GROUP 1"/>
    <property type="match status" value="1"/>
</dbReference>
<evidence type="ECO:0000256" key="1">
    <source>
        <dbReference type="ARBA" id="ARBA00022676"/>
    </source>
</evidence>
<gene>
    <name evidence="6" type="ORF">NF557_16240</name>
</gene>
<organism evidence="6 7">
    <name type="scientific">Ornithinimicrobium cryptoxanthini</name>
    <dbReference type="NCBI Taxonomy" id="2934161"/>
    <lineage>
        <taxon>Bacteria</taxon>
        <taxon>Bacillati</taxon>
        <taxon>Actinomycetota</taxon>
        <taxon>Actinomycetes</taxon>
        <taxon>Micrococcales</taxon>
        <taxon>Ornithinimicrobiaceae</taxon>
        <taxon>Ornithinimicrobium</taxon>
    </lineage>
</organism>
<dbReference type="RefSeq" id="WP_252620811.1">
    <property type="nucleotide sequence ID" value="NZ_CP099490.1"/>
</dbReference>
<evidence type="ECO:0000313" key="7">
    <source>
        <dbReference type="Proteomes" id="UP001056535"/>
    </source>
</evidence>
<feature type="domain" description="Glycosyl transferase family 1" evidence="4">
    <location>
        <begin position="194"/>
        <end position="330"/>
    </location>
</feature>
<dbReference type="SUPFAM" id="SSF53756">
    <property type="entry name" value="UDP-Glycosyltransferase/glycogen phosphorylase"/>
    <property type="match status" value="1"/>
</dbReference>
<keyword evidence="1 6" id="KW-0328">Glycosyltransferase</keyword>
<dbReference type="Pfam" id="PF13439">
    <property type="entry name" value="Glyco_transf_4"/>
    <property type="match status" value="1"/>
</dbReference>
<accession>A0ABY4YHV3</accession>
<evidence type="ECO:0000259" key="4">
    <source>
        <dbReference type="Pfam" id="PF00534"/>
    </source>
</evidence>
<reference evidence="6" key="1">
    <citation type="submission" date="2022-06" db="EMBL/GenBank/DDBJ databases">
        <title>Ornithinimicrobium JY.X270.</title>
        <authorList>
            <person name="Huang Y."/>
        </authorList>
    </citation>
    <scope>NUCLEOTIDE SEQUENCE</scope>
    <source>
        <strain evidence="6">JY.X270</strain>
    </source>
</reference>
<keyword evidence="2 6" id="KW-0808">Transferase</keyword>
<evidence type="ECO:0000256" key="3">
    <source>
        <dbReference type="SAM" id="MobiDB-lite"/>
    </source>
</evidence>
<dbReference type="EC" id="2.4.-.-" evidence="6"/>
<evidence type="ECO:0000313" key="6">
    <source>
        <dbReference type="EMBL" id="USQ76116.1"/>
    </source>
</evidence>
<keyword evidence="7" id="KW-1185">Reference proteome</keyword>
<dbReference type="Proteomes" id="UP001056535">
    <property type="component" value="Chromosome"/>
</dbReference>
<dbReference type="PANTHER" id="PTHR12526">
    <property type="entry name" value="GLYCOSYLTRANSFERASE"/>
    <property type="match status" value="1"/>
</dbReference>
<dbReference type="GO" id="GO:0016757">
    <property type="term" value="F:glycosyltransferase activity"/>
    <property type="evidence" value="ECO:0007669"/>
    <property type="project" value="UniProtKB-KW"/>
</dbReference>
<protein>
    <submittedName>
        <fullName evidence="6">Glycosyltransferase</fullName>
        <ecNumber evidence="6">2.4.-.-</ecNumber>
    </submittedName>
</protein>
<dbReference type="Gene3D" id="3.40.50.2000">
    <property type="entry name" value="Glycogen Phosphorylase B"/>
    <property type="match status" value="2"/>
</dbReference>
<proteinExistence type="predicted"/>
<feature type="domain" description="Glycosyltransferase subfamily 4-like N-terminal" evidence="5">
    <location>
        <begin position="22"/>
        <end position="171"/>
    </location>
</feature>
<dbReference type="InterPro" id="IPR028098">
    <property type="entry name" value="Glyco_trans_4-like_N"/>
</dbReference>
<evidence type="ECO:0000256" key="2">
    <source>
        <dbReference type="ARBA" id="ARBA00022679"/>
    </source>
</evidence>